<feature type="region of interest" description="Disordered" evidence="1">
    <location>
        <begin position="509"/>
        <end position="569"/>
    </location>
</feature>
<dbReference type="EMBL" id="AP025314">
    <property type="protein sequence ID" value="BDD09739.1"/>
    <property type="molecule type" value="Genomic_DNA"/>
</dbReference>
<keyword evidence="3" id="KW-1185">Reference proteome</keyword>
<protein>
    <submittedName>
        <fullName evidence="2">Uncharacterized protein</fullName>
    </submittedName>
</protein>
<gene>
    <name evidence="2" type="ORF">FUAX_21710</name>
</gene>
<feature type="compositionally biased region" description="Low complexity" evidence="1">
    <location>
        <begin position="545"/>
        <end position="565"/>
    </location>
</feature>
<organism evidence="2 3">
    <name type="scientific">Fulvitalea axinellae</name>
    <dbReference type="NCBI Taxonomy" id="1182444"/>
    <lineage>
        <taxon>Bacteria</taxon>
        <taxon>Pseudomonadati</taxon>
        <taxon>Bacteroidota</taxon>
        <taxon>Cytophagia</taxon>
        <taxon>Cytophagales</taxon>
        <taxon>Persicobacteraceae</taxon>
        <taxon>Fulvitalea</taxon>
    </lineage>
</organism>
<feature type="region of interest" description="Disordered" evidence="1">
    <location>
        <begin position="218"/>
        <end position="247"/>
    </location>
</feature>
<sequence length="927" mass="104416">MFDPHRKQVRTTQDSRLSGASGTGSSTFSDRRTFIRGQAQIAQLLGERHPNPAPPIQALMSPLSFLERTRYGKRHKQREILAIDLALEAYRQIMARRNTDTIANVYRRFQILENLESILLSWHKQNPIKGSGKNLPVYIQAFFELWDEVEEEFEILVGICIDKDYPIWVPERTNKFALNQFDGDDDFVIAQDDEETLEEYRQDIRDMWQTLVSGSGNIKFQNGGPPAPARTSATPDLTPATAQDTPQLPDHKFAEFRKHKLAQFAKMLYSKTGKRLLEKALENPDANSEITIVPGREDFPSPKISRIPRLQEHRPPQLEDDEDENHGCGGRLCNAFRRRRRPRRPVKFDSLDDAMADWQEEVSPIKVKFPGSKSKMTSVLVRDQHWDTEKRAGNLTLRPQYLEMADIMAESLASRHGAHTDAETSRKSGLKVENMLRSESGFPLRLVEPADQAGKIDTGTIVNVHNLRDAQTARDLNRFARHVYEIRDDEVLDDIDDFDVARSLEYSYAADHGPGQRRVPQPPPQATGGGKGKGKGKGKKKEEPSGATPGPTTTSPTTSSPTGRTRSGHVSATMDEAGLDPSQVPQLNEGQLQVDRGFEPNKVREVYATALGAGDTFSLRDTTRNNYVLKIFDDPDIAKNQDVATQIIRILQSGNITVPRTEFVGVRDEKHKGVGNLALRHSNRGAAGVSLTAKTHGQGNTYLVMHKLPGSHQVTSRRRGLHTVTTLTDFSRKMGELTAYDLLMGNTDRLSIDATLNNVLFDPEHQNLGAIDQQIDNLGLVPLRNVFDPNRPQLDDFEEEEEREQPAERGDDFRFLVDRFYGEFSTTGQTSLSARVEASLRTNSGAKGFDRRQFDLGFMEGLLHLVTNNTTLREQITAIEAGRAGTRGDVQWMLRNWDHLLDKFGQPTLAELRQHVQNPPRAPRRRR</sequence>
<feature type="compositionally biased region" description="Low complexity" evidence="1">
    <location>
        <begin position="15"/>
        <end position="28"/>
    </location>
</feature>
<reference evidence="2 3" key="1">
    <citation type="submission" date="2021-12" db="EMBL/GenBank/DDBJ databases">
        <title>Genome sequencing of bacteria with rrn-lacking chromosome and rrn-plasmid.</title>
        <authorList>
            <person name="Anda M."/>
            <person name="Iwasaki W."/>
        </authorList>
    </citation>
    <scope>NUCLEOTIDE SEQUENCE [LARGE SCALE GENOMIC DNA]</scope>
    <source>
        <strain evidence="2 3">DSM 100852</strain>
    </source>
</reference>
<dbReference type="KEGG" id="fax:FUAX_21710"/>
<proteinExistence type="predicted"/>
<feature type="region of interest" description="Disordered" evidence="1">
    <location>
        <begin position="1"/>
        <end position="29"/>
    </location>
</feature>
<feature type="compositionally biased region" description="Polar residues" evidence="1">
    <location>
        <begin position="231"/>
        <end position="246"/>
    </location>
</feature>
<evidence type="ECO:0000313" key="2">
    <source>
        <dbReference type="EMBL" id="BDD09739.1"/>
    </source>
</evidence>
<dbReference type="RefSeq" id="WP_338391333.1">
    <property type="nucleotide sequence ID" value="NZ_AP025314.1"/>
</dbReference>
<dbReference type="AlphaFoldDB" id="A0AAU9D5I9"/>
<dbReference type="Proteomes" id="UP001348817">
    <property type="component" value="Chromosome"/>
</dbReference>
<evidence type="ECO:0000313" key="3">
    <source>
        <dbReference type="Proteomes" id="UP001348817"/>
    </source>
</evidence>
<name>A0AAU9D5I9_9BACT</name>
<accession>A0AAU9D5I9</accession>
<evidence type="ECO:0000256" key="1">
    <source>
        <dbReference type="SAM" id="MobiDB-lite"/>
    </source>
</evidence>